<keyword evidence="2" id="KW-1185">Reference proteome</keyword>
<protein>
    <submittedName>
        <fullName evidence="1">Putative transposon</fullName>
    </submittedName>
</protein>
<dbReference type="SUPFAM" id="SSF46689">
    <property type="entry name" value="Homeodomain-like"/>
    <property type="match status" value="1"/>
</dbReference>
<dbReference type="VEuPathDB" id="MicrosporidiaDB:M153_500002376"/>
<gene>
    <name evidence="1" type="ORF">M153_500002376</name>
</gene>
<evidence type="ECO:0000313" key="2">
    <source>
        <dbReference type="Proteomes" id="UP000051530"/>
    </source>
</evidence>
<reference evidence="1 2" key="1">
    <citation type="submission" date="2015-07" db="EMBL/GenBank/DDBJ databases">
        <title>The genome of Pseudoloma neurophilia, a relevant intracellular parasite of the zebrafish.</title>
        <authorList>
            <person name="Ndikumana S."/>
            <person name="Pelin A."/>
            <person name="Sanders J."/>
            <person name="Corradi N."/>
        </authorList>
    </citation>
    <scope>NUCLEOTIDE SEQUENCE [LARGE SCALE GENOMIC DNA]</scope>
    <source>
        <strain evidence="1 2">MK1</strain>
    </source>
</reference>
<dbReference type="OrthoDB" id="2194526at2759"/>
<dbReference type="Proteomes" id="UP000051530">
    <property type="component" value="Unassembled WGS sequence"/>
</dbReference>
<proteinExistence type="predicted"/>
<organism evidence="1 2">
    <name type="scientific">Pseudoloma neurophilia</name>
    <dbReference type="NCBI Taxonomy" id="146866"/>
    <lineage>
        <taxon>Eukaryota</taxon>
        <taxon>Fungi</taxon>
        <taxon>Fungi incertae sedis</taxon>
        <taxon>Microsporidia</taxon>
        <taxon>Pseudoloma</taxon>
    </lineage>
</organism>
<dbReference type="InterPro" id="IPR036388">
    <property type="entry name" value="WH-like_DNA-bd_sf"/>
</dbReference>
<dbReference type="Gene3D" id="1.10.10.10">
    <property type="entry name" value="Winged helix-like DNA-binding domain superfamily/Winged helix DNA-binding domain"/>
    <property type="match status" value="1"/>
</dbReference>
<dbReference type="InterPro" id="IPR009057">
    <property type="entry name" value="Homeodomain-like_sf"/>
</dbReference>
<sequence>MSYNIISENVRCIIIAQYYDGITIKEIAMAVGLPESTCYSIVKKFKDTANVSASPRGGITYRKMTPPIFQYIDDMLSEDASYTLAFMSQKIFEKFNIRLSTSTIYRSLKNLHFSFKTLTPVPIGRNSEVTIQKRRIF</sequence>
<accession>A0A0R0M4H3</accession>
<name>A0A0R0M4H3_9MICR</name>
<dbReference type="AlphaFoldDB" id="A0A0R0M4H3"/>
<dbReference type="EMBL" id="LGUB01000009">
    <property type="protein sequence ID" value="KRH95029.1"/>
    <property type="molecule type" value="Genomic_DNA"/>
</dbReference>
<comment type="caution">
    <text evidence="1">The sequence shown here is derived from an EMBL/GenBank/DDBJ whole genome shotgun (WGS) entry which is preliminary data.</text>
</comment>
<evidence type="ECO:0000313" key="1">
    <source>
        <dbReference type="EMBL" id="KRH95029.1"/>
    </source>
</evidence>